<name>A0AAN9FSI2_CROPI</name>
<accession>A0AAN9FSI2</accession>
<keyword evidence="3" id="KW-1185">Reference proteome</keyword>
<dbReference type="AlphaFoldDB" id="A0AAN9FSI2"/>
<evidence type="ECO:0000313" key="2">
    <source>
        <dbReference type="EMBL" id="KAK7281777.1"/>
    </source>
</evidence>
<gene>
    <name evidence="2" type="ORF">RIF29_10041</name>
</gene>
<comment type="caution">
    <text evidence="2">The sequence shown here is derived from an EMBL/GenBank/DDBJ whole genome shotgun (WGS) entry which is preliminary data.</text>
</comment>
<sequence>MLGPIVIRFEESAIRPNSRNVFVPVRYGTRTGSSPCSKRNLEWEQGEPASTATAEEEEEEIEAVFWVLELMFFYGKEEEEIVVYEKDGLGNGET</sequence>
<protein>
    <submittedName>
        <fullName evidence="2">Uncharacterized protein</fullName>
    </submittedName>
</protein>
<organism evidence="2 3">
    <name type="scientific">Crotalaria pallida</name>
    <name type="common">Smooth rattlebox</name>
    <name type="synonym">Crotalaria striata</name>
    <dbReference type="NCBI Taxonomy" id="3830"/>
    <lineage>
        <taxon>Eukaryota</taxon>
        <taxon>Viridiplantae</taxon>
        <taxon>Streptophyta</taxon>
        <taxon>Embryophyta</taxon>
        <taxon>Tracheophyta</taxon>
        <taxon>Spermatophyta</taxon>
        <taxon>Magnoliopsida</taxon>
        <taxon>eudicotyledons</taxon>
        <taxon>Gunneridae</taxon>
        <taxon>Pentapetalae</taxon>
        <taxon>rosids</taxon>
        <taxon>fabids</taxon>
        <taxon>Fabales</taxon>
        <taxon>Fabaceae</taxon>
        <taxon>Papilionoideae</taxon>
        <taxon>50 kb inversion clade</taxon>
        <taxon>genistoids sensu lato</taxon>
        <taxon>core genistoids</taxon>
        <taxon>Crotalarieae</taxon>
        <taxon>Crotalaria</taxon>
    </lineage>
</organism>
<feature type="region of interest" description="Disordered" evidence="1">
    <location>
        <begin position="36"/>
        <end position="56"/>
    </location>
</feature>
<dbReference type="EMBL" id="JAYWIO010000002">
    <property type="protein sequence ID" value="KAK7281777.1"/>
    <property type="molecule type" value="Genomic_DNA"/>
</dbReference>
<evidence type="ECO:0000313" key="3">
    <source>
        <dbReference type="Proteomes" id="UP001372338"/>
    </source>
</evidence>
<evidence type="ECO:0000256" key="1">
    <source>
        <dbReference type="SAM" id="MobiDB-lite"/>
    </source>
</evidence>
<dbReference type="Proteomes" id="UP001372338">
    <property type="component" value="Unassembled WGS sequence"/>
</dbReference>
<reference evidence="2 3" key="1">
    <citation type="submission" date="2024-01" db="EMBL/GenBank/DDBJ databases">
        <title>The genomes of 5 underutilized Papilionoideae crops provide insights into root nodulation and disease resistanc.</title>
        <authorList>
            <person name="Yuan L."/>
        </authorList>
    </citation>
    <scope>NUCLEOTIDE SEQUENCE [LARGE SCALE GENOMIC DNA]</scope>
    <source>
        <strain evidence="2">ZHUSHIDOU_FW_LH</strain>
        <tissue evidence="2">Leaf</tissue>
    </source>
</reference>
<proteinExistence type="predicted"/>